<dbReference type="AlphaFoldDB" id="A0A2T7UJU6"/>
<keyword evidence="3" id="KW-1185">Reference proteome</keyword>
<reference evidence="2 3" key="1">
    <citation type="journal article" date="2011" name="Syst. Appl. Microbiol.">
        <title>Defluviimonas denitrificans gen. nov., sp. nov., and Pararhodobacter aggregans gen. nov., sp. nov., non-phototrophic Rhodobacteraceae from the biofilter of a marine aquaculture.</title>
        <authorList>
            <person name="Foesel B.U."/>
            <person name="Drake H.L."/>
            <person name="Schramm A."/>
        </authorList>
    </citation>
    <scope>NUCLEOTIDE SEQUENCE [LARGE SCALE GENOMIC DNA]</scope>
    <source>
        <strain evidence="2 3">D1-19</strain>
    </source>
</reference>
<gene>
    <name evidence="2" type="ORF">DDE23_23950</name>
</gene>
<dbReference type="RefSeq" id="WP_107755124.1">
    <property type="nucleotide sequence ID" value="NZ_QBKF01000021.1"/>
</dbReference>
<dbReference type="OrthoDB" id="7817988at2"/>
<evidence type="ECO:0000313" key="2">
    <source>
        <dbReference type="EMBL" id="PVE44936.1"/>
    </source>
</evidence>
<name>A0A2T7UJU6_9RHOB</name>
<protein>
    <submittedName>
        <fullName evidence="2">Uncharacterized protein</fullName>
    </submittedName>
</protein>
<evidence type="ECO:0000313" key="3">
    <source>
        <dbReference type="Proteomes" id="UP000244810"/>
    </source>
</evidence>
<feature type="signal peptide" evidence="1">
    <location>
        <begin position="1"/>
        <end position="21"/>
    </location>
</feature>
<evidence type="ECO:0000256" key="1">
    <source>
        <dbReference type="SAM" id="SignalP"/>
    </source>
</evidence>
<proteinExistence type="predicted"/>
<keyword evidence="1" id="KW-0732">Signal</keyword>
<dbReference type="EMBL" id="QDDR01000020">
    <property type="protein sequence ID" value="PVE44936.1"/>
    <property type="molecule type" value="Genomic_DNA"/>
</dbReference>
<comment type="caution">
    <text evidence="2">The sequence shown here is derived from an EMBL/GenBank/DDBJ whole genome shotgun (WGS) entry which is preliminary data.</text>
</comment>
<dbReference type="Proteomes" id="UP000244810">
    <property type="component" value="Unassembled WGS sequence"/>
</dbReference>
<feature type="chain" id="PRO_5015425957" evidence="1">
    <location>
        <begin position="22"/>
        <end position="179"/>
    </location>
</feature>
<organism evidence="2 3">
    <name type="scientific">Pararhodobacter aggregans</name>
    <dbReference type="NCBI Taxonomy" id="404875"/>
    <lineage>
        <taxon>Bacteria</taxon>
        <taxon>Pseudomonadati</taxon>
        <taxon>Pseudomonadota</taxon>
        <taxon>Alphaproteobacteria</taxon>
        <taxon>Rhodobacterales</taxon>
        <taxon>Paracoccaceae</taxon>
        <taxon>Pararhodobacter</taxon>
    </lineage>
</organism>
<sequence length="179" mass="18959">MTRAFFLPCALAALLPLSAAAQEEDLQWIYNRYVAENPLDTYLGLVYGIPETDAMRASMTCAIGANWIYAAVDLGADVEGLADEASATVVLNAGGRDFVEQGSVFRHEEGIWGVSLALELSDPFWADLSRGGVLTYRVNERAPETLPLDGIGAPLHAFLGDCVSIGDLPADDAGAPAGK</sequence>
<accession>A0A2T7UJU6</accession>